<evidence type="ECO:0000256" key="1">
    <source>
        <dbReference type="SAM" id="MobiDB-lite"/>
    </source>
</evidence>
<feature type="compositionally biased region" description="Basic and acidic residues" evidence="1">
    <location>
        <begin position="1"/>
        <end position="14"/>
    </location>
</feature>
<dbReference type="Proteomes" id="UP000308092">
    <property type="component" value="Unassembled WGS sequence"/>
</dbReference>
<accession>A0A4S3JEK2</accession>
<dbReference type="VEuPathDB" id="FungiDB:EYZ11_006945"/>
<comment type="caution">
    <text evidence="2">The sequence shown here is derived from an EMBL/GenBank/DDBJ whole genome shotgun (WGS) entry which is preliminary data.</text>
</comment>
<dbReference type="AlphaFoldDB" id="A0A4S3JEK2"/>
<reference evidence="2 3" key="1">
    <citation type="submission" date="2019-03" db="EMBL/GenBank/DDBJ databases">
        <title>The genome sequence of a newly discovered highly antifungal drug resistant Aspergillus species, Aspergillus tanneri NIH 1004.</title>
        <authorList>
            <person name="Mounaud S."/>
            <person name="Singh I."/>
            <person name="Joardar V."/>
            <person name="Pakala S."/>
            <person name="Pakala S."/>
            <person name="Venepally P."/>
            <person name="Hoover J."/>
            <person name="Nierman W."/>
            <person name="Chung J."/>
            <person name="Losada L."/>
        </authorList>
    </citation>
    <scope>NUCLEOTIDE SEQUENCE [LARGE SCALE GENOMIC DNA]</scope>
    <source>
        <strain evidence="2 3">NIH1004</strain>
    </source>
</reference>
<feature type="region of interest" description="Disordered" evidence="1">
    <location>
        <begin position="1"/>
        <end position="46"/>
    </location>
</feature>
<organism evidence="2 3">
    <name type="scientific">Aspergillus tanneri</name>
    <dbReference type="NCBI Taxonomy" id="1220188"/>
    <lineage>
        <taxon>Eukaryota</taxon>
        <taxon>Fungi</taxon>
        <taxon>Dikarya</taxon>
        <taxon>Ascomycota</taxon>
        <taxon>Pezizomycotina</taxon>
        <taxon>Eurotiomycetes</taxon>
        <taxon>Eurotiomycetidae</taxon>
        <taxon>Eurotiales</taxon>
        <taxon>Aspergillaceae</taxon>
        <taxon>Aspergillus</taxon>
        <taxon>Aspergillus subgen. Circumdati</taxon>
    </lineage>
</organism>
<gene>
    <name evidence="2" type="ORF">EYZ11_006945</name>
</gene>
<sequence>MKSDKHKTALDFESLKGSFSTEGPPNCSDKIQDGSPTGKINKKVPSESRRVRKIVQGPSKSLGLPQVADSEILGSRSLILRTESPWDTFKKVFSCELAGTVMIAIHHRFRRILHENVISAKECYRYEGSLYALVDDLPLTLEHLAGRPNESQLASIVTQVN</sequence>
<dbReference type="EMBL" id="SOSA01000256">
    <property type="protein sequence ID" value="THC93592.1"/>
    <property type="molecule type" value="Genomic_DNA"/>
</dbReference>
<evidence type="ECO:0000313" key="3">
    <source>
        <dbReference type="Proteomes" id="UP000308092"/>
    </source>
</evidence>
<evidence type="ECO:0000313" key="2">
    <source>
        <dbReference type="EMBL" id="THC93592.1"/>
    </source>
</evidence>
<keyword evidence="3" id="KW-1185">Reference proteome</keyword>
<proteinExistence type="predicted"/>
<name>A0A4S3JEK2_9EURO</name>
<protein>
    <submittedName>
        <fullName evidence="2">Uncharacterized protein</fullName>
    </submittedName>
</protein>